<evidence type="ECO:0000256" key="2">
    <source>
        <dbReference type="ARBA" id="ARBA00022692"/>
    </source>
</evidence>
<dbReference type="PANTHER" id="PTHR37422:SF13">
    <property type="entry name" value="LIPOPOLYSACCHARIDE BIOSYNTHESIS PROTEIN PA4999-RELATED"/>
    <property type="match status" value="1"/>
</dbReference>
<feature type="transmembrane region" description="Helical" evidence="5">
    <location>
        <begin position="199"/>
        <end position="217"/>
    </location>
</feature>
<feature type="domain" description="O-antigen ligase-related" evidence="6">
    <location>
        <begin position="231"/>
        <end position="363"/>
    </location>
</feature>
<keyword evidence="3 5" id="KW-1133">Transmembrane helix</keyword>
<feature type="transmembrane region" description="Helical" evidence="5">
    <location>
        <begin position="6"/>
        <end position="25"/>
    </location>
</feature>
<keyword evidence="2 5" id="KW-0812">Transmembrane</keyword>
<sequence>MRADKIFNSIFYFLFLSSITLYIWINHLDFIGMGIFVLVSFFVLVFVKNTIHAFPYFFNMLFMISQTEWSLESIPIFLYALPIILAIGFIIHYIRFRDEWFKGILTKPMLLMFVAMALSIFNSQILDLNFVFYLVIGSFYVLLYVFFIQTIKGDQVEYIIKLFVVLGLMISLQILIYYMNSGDIAEALRSDRVNLGWGISNFAATYLIMFISATIYYVKTKPQYIFFSIVLAFEILMLIFTLSRGGVLSFIALMPLLIYYLYHGQKNKLYITLYILITLIILVTVFIVRTDFFLPLFERFKDLDFKEGNGRVELWIQAYHKFLEYPLVGAGLFARVEGDYFGFYHNTFMHTLASLGLVGMISLLWQIIVVSKLFLRKINLKKSILLIILLGANIHGMVDNVYFMPHFMVIFFAIVAVVEVDEHERLNQPYIWRLSNVKK</sequence>
<dbReference type="InterPro" id="IPR051533">
    <property type="entry name" value="WaaL-like"/>
</dbReference>
<feature type="transmembrane region" description="Helical" evidence="5">
    <location>
        <begin position="74"/>
        <end position="96"/>
    </location>
</feature>
<dbReference type="Pfam" id="PF04932">
    <property type="entry name" value="Wzy_C"/>
    <property type="match status" value="1"/>
</dbReference>
<gene>
    <name evidence="7" type="ORF">HF295_00880</name>
</gene>
<feature type="transmembrane region" description="Helical" evidence="5">
    <location>
        <begin position="131"/>
        <end position="151"/>
    </location>
</feature>
<name>A0A7L6N4I3_9MOLU</name>
<organism evidence="7 8">
    <name type="scientific">Hujiaoplasma nucleasis</name>
    <dbReference type="NCBI Taxonomy" id="2725268"/>
    <lineage>
        <taxon>Bacteria</taxon>
        <taxon>Bacillati</taxon>
        <taxon>Mycoplasmatota</taxon>
        <taxon>Mollicutes</taxon>
        <taxon>Candidatus Izemoplasmatales</taxon>
        <taxon>Hujiaoplasmataceae</taxon>
        <taxon>Hujiaoplasma</taxon>
    </lineage>
</organism>
<evidence type="ECO:0000313" key="7">
    <source>
        <dbReference type="EMBL" id="QLY39489.1"/>
    </source>
</evidence>
<keyword evidence="4 5" id="KW-0472">Membrane</keyword>
<feature type="transmembrane region" description="Helical" evidence="5">
    <location>
        <begin position="269"/>
        <end position="288"/>
    </location>
</feature>
<dbReference type="PANTHER" id="PTHR37422">
    <property type="entry name" value="TEICHURONIC ACID BIOSYNTHESIS PROTEIN TUAE"/>
    <property type="match status" value="1"/>
</dbReference>
<evidence type="ECO:0000256" key="1">
    <source>
        <dbReference type="ARBA" id="ARBA00004141"/>
    </source>
</evidence>
<dbReference type="GO" id="GO:0016874">
    <property type="term" value="F:ligase activity"/>
    <property type="evidence" value="ECO:0007669"/>
    <property type="project" value="UniProtKB-KW"/>
</dbReference>
<feature type="transmembrane region" description="Helical" evidence="5">
    <location>
        <begin position="246"/>
        <end position="262"/>
    </location>
</feature>
<dbReference type="RefSeq" id="WP_312031959.1">
    <property type="nucleotide sequence ID" value="NZ_CP051151.1"/>
</dbReference>
<comment type="subcellular location">
    <subcellularLocation>
        <location evidence="1">Membrane</location>
        <topology evidence="1">Multi-pass membrane protein</topology>
    </subcellularLocation>
</comment>
<protein>
    <submittedName>
        <fullName evidence="7">O-antigen ligase family protein</fullName>
    </submittedName>
</protein>
<feature type="transmembrane region" description="Helical" evidence="5">
    <location>
        <begin position="224"/>
        <end position="240"/>
    </location>
</feature>
<dbReference type="EMBL" id="CP051151">
    <property type="protein sequence ID" value="QLY39489.1"/>
    <property type="molecule type" value="Genomic_DNA"/>
</dbReference>
<dbReference type="GO" id="GO:0016020">
    <property type="term" value="C:membrane"/>
    <property type="evidence" value="ECO:0007669"/>
    <property type="project" value="UniProtKB-SubCell"/>
</dbReference>
<dbReference type="KEGG" id="tbk:HF295_00880"/>
<evidence type="ECO:0000259" key="6">
    <source>
        <dbReference type="Pfam" id="PF04932"/>
    </source>
</evidence>
<evidence type="ECO:0000313" key="8">
    <source>
        <dbReference type="Proteomes" id="UP000512167"/>
    </source>
</evidence>
<dbReference type="InterPro" id="IPR003918">
    <property type="entry name" value="NADH_UbQ_OxRdtase"/>
</dbReference>
<evidence type="ECO:0000256" key="5">
    <source>
        <dbReference type="SAM" id="Phobius"/>
    </source>
</evidence>
<dbReference type="InterPro" id="IPR007016">
    <property type="entry name" value="O-antigen_ligase-rel_domated"/>
</dbReference>
<feature type="transmembrane region" description="Helical" evidence="5">
    <location>
        <begin position="108"/>
        <end position="125"/>
    </location>
</feature>
<evidence type="ECO:0000256" key="4">
    <source>
        <dbReference type="ARBA" id="ARBA00023136"/>
    </source>
</evidence>
<dbReference type="AlphaFoldDB" id="A0A7L6N4I3"/>
<accession>A0A7L6N4I3</accession>
<feature type="transmembrane region" description="Helical" evidence="5">
    <location>
        <begin position="380"/>
        <end position="397"/>
    </location>
</feature>
<dbReference type="PRINTS" id="PR01437">
    <property type="entry name" value="NUOXDRDTASE4"/>
</dbReference>
<feature type="transmembrane region" description="Helical" evidence="5">
    <location>
        <begin position="32"/>
        <end position="54"/>
    </location>
</feature>
<dbReference type="Proteomes" id="UP000512167">
    <property type="component" value="Chromosome"/>
</dbReference>
<proteinExistence type="predicted"/>
<reference evidence="7 8" key="1">
    <citation type="submission" date="2020-04" db="EMBL/GenBank/DDBJ databases">
        <authorList>
            <person name="Zheng R.K."/>
            <person name="Sun C.M."/>
        </authorList>
    </citation>
    <scope>NUCLEOTIDE SEQUENCE [LARGE SCALE GENOMIC DNA]</scope>
    <source>
        <strain evidence="8">zrk29</strain>
    </source>
</reference>
<dbReference type="GO" id="GO:0042773">
    <property type="term" value="P:ATP synthesis coupled electron transport"/>
    <property type="evidence" value="ECO:0007669"/>
    <property type="project" value="InterPro"/>
</dbReference>
<feature type="transmembrane region" description="Helical" evidence="5">
    <location>
        <begin position="348"/>
        <end position="368"/>
    </location>
</feature>
<dbReference type="GO" id="GO:0008137">
    <property type="term" value="F:NADH dehydrogenase (ubiquinone) activity"/>
    <property type="evidence" value="ECO:0007669"/>
    <property type="project" value="InterPro"/>
</dbReference>
<keyword evidence="7" id="KW-0436">Ligase</keyword>
<evidence type="ECO:0000256" key="3">
    <source>
        <dbReference type="ARBA" id="ARBA00022989"/>
    </source>
</evidence>
<feature type="transmembrane region" description="Helical" evidence="5">
    <location>
        <begin position="158"/>
        <end position="179"/>
    </location>
</feature>
<keyword evidence="8" id="KW-1185">Reference proteome</keyword>